<dbReference type="EMBL" id="BJCK01000015">
    <property type="protein sequence ID" value="GCL58267.1"/>
    <property type="molecule type" value="Genomic_DNA"/>
</dbReference>
<name>A0AAD3G8C3_MICAE</name>
<sequence length="73" mass="8351">MYFVVTEDPQAGDSRIVRLADLERFPELIVQGTLGQLMTKQVLDKFLKDKSTAEQRQQNALSWLEQLKQGEVA</sequence>
<dbReference type="Proteomes" id="UP000441080">
    <property type="component" value="Unassembled WGS sequence"/>
</dbReference>
<accession>A0AAD3G8C3</accession>
<evidence type="ECO:0000313" key="2">
    <source>
        <dbReference type="Proteomes" id="UP000441080"/>
    </source>
</evidence>
<evidence type="ECO:0000313" key="1">
    <source>
        <dbReference type="EMBL" id="GCL58267.1"/>
    </source>
</evidence>
<gene>
    <name evidence="1" type="ORF">NIES3807_14320</name>
</gene>
<dbReference type="AlphaFoldDB" id="A0AAD3G8C3"/>
<organism evidence="1 2">
    <name type="scientific">Microcystis aeruginosa NIES-3807</name>
    <dbReference type="NCBI Taxonomy" id="2517785"/>
    <lineage>
        <taxon>Bacteria</taxon>
        <taxon>Bacillati</taxon>
        <taxon>Cyanobacteriota</taxon>
        <taxon>Cyanophyceae</taxon>
        <taxon>Oscillatoriophycideae</taxon>
        <taxon>Chroococcales</taxon>
        <taxon>Microcystaceae</taxon>
        <taxon>Microcystis</taxon>
    </lineage>
</organism>
<comment type="caution">
    <text evidence="1">The sequence shown here is derived from an EMBL/GenBank/DDBJ whole genome shotgun (WGS) entry which is preliminary data.</text>
</comment>
<protein>
    <submittedName>
        <fullName evidence="1">Uncharacterized protein</fullName>
    </submittedName>
</protein>
<dbReference type="RefSeq" id="WP_254066431.1">
    <property type="nucleotide sequence ID" value="NZ_BJCK01000015.1"/>
</dbReference>
<proteinExistence type="predicted"/>
<reference evidence="1 2" key="1">
    <citation type="submission" date="2019-02" db="EMBL/GenBank/DDBJ databases">
        <title>Draft genome sequence of Arthrospira platensis NIES-3807.</title>
        <authorList>
            <person name="Yamaguchi H."/>
            <person name="Suzuki S."/>
            <person name="Kawachi M."/>
        </authorList>
    </citation>
    <scope>NUCLEOTIDE SEQUENCE [LARGE SCALE GENOMIC DNA]</scope>
    <source>
        <strain evidence="1 2">NIES-3807</strain>
    </source>
</reference>